<feature type="region of interest" description="Disordered" evidence="1">
    <location>
        <begin position="153"/>
        <end position="192"/>
    </location>
</feature>
<evidence type="ECO:0000256" key="1">
    <source>
        <dbReference type="SAM" id="MobiDB-lite"/>
    </source>
</evidence>
<feature type="compositionally biased region" description="Basic and acidic residues" evidence="1">
    <location>
        <begin position="153"/>
        <end position="166"/>
    </location>
</feature>
<dbReference type="Proteomes" id="UP000007431">
    <property type="component" value="Unassembled WGS sequence"/>
</dbReference>
<dbReference type="InParanoid" id="D8PL94"/>
<gene>
    <name evidence="2" type="ORF">SCHCODRAFT_104609</name>
</gene>
<dbReference type="HOGENOM" id="CLU_1240749_0_0_1"/>
<keyword evidence="3" id="KW-1185">Reference proteome</keyword>
<feature type="region of interest" description="Disordered" evidence="1">
    <location>
        <begin position="62"/>
        <end position="91"/>
    </location>
</feature>
<protein>
    <submittedName>
        <fullName evidence="2">Expressed protein</fullName>
    </submittedName>
</protein>
<dbReference type="AlphaFoldDB" id="D8PL94"/>
<feature type="compositionally biased region" description="Basic and acidic residues" evidence="1">
    <location>
        <begin position="62"/>
        <end position="71"/>
    </location>
</feature>
<organism evidence="3">
    <name type="scientific">Schizophyllum commune (strain H4-8 / FGSC 9210)</name>
    <name type="common">Split gill fungus</name>
    <dbReference type="NCBI Taxonomy" id="578458"/>
    <lineage>
        <taxon>Eukaryota</taxon>
        <taxon>Fungi</taxon>
        <taxon>Dikarya</taxon>
        <taxon>Basidiomycota</taxon>
        <taxon>Agaricomycotina</taxon>
        <taxon>Agaricomycetes</taxon>
        <taxon>Agaricomycetidae</taxon>
        <taxon>Agaricales</taxon>
        <taxon>Schizophyllaceae</taxon>
        <taxon>Schizophyllum</taxon>
    </lineage>
</organism>
<evidence type="ECO:0000313" key="3">
    <source>
        <dbReference type="Proteomes" id="UP000007431"/>
    </source>
</evidence>
<feature type="region of interest" description="Disordered" evidence="1">
    <location>
        <begin position="1"/>
        <end position="24"/>
    </location>
</feature>
<proteinExistence type="predicted"/>
<sequence>MLPPRPVLFAEPESMAENESVTVSNAERRAADVRASYLWDLATPQAPRPPRPVARTVRYDVDGNELREPSREPPVTRAPITPDSAHGDPRVRLGASRNLERNEHGDAWVLVDDDTSTAVNGGRAAADRAWAARPELQSWREWQSAREWRDPLVRRERESEAPRKAPEPGLTTTGEPVFYGSSEPFEPDPLPMPLGEMVVYPAETRRSLPRPRTVGIEASEAGR</sequence>
<dbReference type="VEuPathDB" id="FungiDB:SCHCODRAFT_02609453"/>
<dbReference type="OrthoDB" id="2649166at2759"/>
<dbReference type="EMBL" id="GL377302">
    <property type="protein sequence ID" value="EFJ02728.1"/>
    <property type="molecule type" value="Genomic_DNA"/>
</dbReference>
<name>D8PL94_SCHCM</name>
<evidence type="ECO:0000313" key="2">
    <source>
        <dbReference type="EMBL" id="EFJ02728.1"/>
    </source>
</evidence>
<dbReference type="KEGG" id="scm:SCHCO_02609453"/>
<accession>D8PL94</accession>
<reference evidence="2 3" key="1">
    <citation type="journal article" date="2010" name="Nat. Biotechnol.">
        <title>Genome sequence of the model mushroom Schizophyllum commune.</title>
        <authorList>
            <person name="Ohm R.A."/>
            <person name="de Jong J.F."/>
            <person name="Lugones L.G."/>
            <person name="Aerts A."/>
            <person name="Kothe E."/>
            <person name="Stajich J.E."/>
            <person name="de Vries R.P."/>
            <person name="Record E."/>
            <person name="Levasseur A."/>
            <person name="Baker S.E."/>
            <person name="Bartholomew K.A."/>
            <person name="Coutinho P.M."/>
            <person name="Erdmann S."/>
            <person name="Fowler T.J."/>
            <person name="Gathman A.C."/>
            <person name="Lombard V."/>
            <person name="Henrissat B."/>
            <person name="Knabe N."/>
            <person name="Kuees U."/>
            <person name="Lilly W.W."/>
            <person name="Lindquist E."/>
            <person name="Lucas S."/>
            <person name="Magnuson J.K."/>
            <person name="Piumi F."/>
            <person name="Raudaskoski M."/>
            <person name="Salamov A."/>
            <person name="Schmutz J."/>
            <person name="Schwarze F.W.M.R."/>
            <person name="vanKuyk P.A."/>
            <person name="Horton J.S."/>
            <person name="Grigoriev I.V."/>
            <person name="Woesten H.A.B."/>
        </authorList>
    </citation>
    <scope>NUCLEOTIDE SEQUENCE [LARGE SCALE GENOMIC DNA]</scope>
    <source>
        <strain evidence="3">H4-8 / FGSC 9210</strain>
    </source>
</reference>
<dbReference type="GeneID" id="9597694"/>
<feature type="non-terminal residue" evidence="2">
    <location>
        <position position="223"/>
    </location>
</feature>